<comment type="caution">
    <text evidence="2">The sequence shown here is derived from an EMBL/GenBank/DDBJ whole genome shotgun (WGS) entry which is preliminary data.</text>
</comment>
<organism evidence="2 3">
    <name type="scientific">Streptomyces lacrimifluminis</name>
    <dbReference type="NCBI Taxonomy" id="1500077"/>
    <lineage>
        <taxon>Bacteria</taxon>
        <taxon>Bacillati</taxon>
        <taxon>Actinomycetota</taxon>
        <taxon>Actinomycetes</taxon>
        <taxon>Kitasatosporales</taxon>
        <taxon>Streptomycetaceae</taxon>
        <taxon>Streptomyces</taxon>
    </lineage>
</organism>
<reference evidence="2" key="1">
    <citation type="journal article" date="2014" name="Int. J. Syst. Evol. Microbiol.">
        <title>Complete genome sequence of Corynebacterium casei LMG S-19264T (=DSM 44701T), isolated from a smear-ripened cheese.</title>
        <authorList>
            <consortium name="US DOE Joint Genome Institute (JGI-PGF)"/>
            <person name="Walter F."/>
            <person name="Albersmeier A."/>
            <person name="Kalinowski J."/>
            <person name="Ruckert C."/>
        </authorList>
    </citation>
    <scope>NUCLEOTIDE SEQUENCE</scope>
    <source>
        <strain evidence="2">CGMCC 4.7272</strain>
    </source>
</reference>
<gene>
    <name evidence="2" type="ORF">GCM10012282_02580</name>
</gene>
<proteinExistence type="predicted"/>
<dbReference type="AlphaFoldDB" id="A0A917KCR3"/>
<evidence type="ECO:0000313" key="3">
    <source>
        <dbReference type="Proteomes" id="UP000625682"/>
    </source>
</evidence>
<dbReference type="Proteomes" id="UP000625682">
    <property type="component" value="Unassembled WGS sequence"/>
</dbReference>
<protein>
    <recommendedName>
        <fullName evidence="1">MoaF-like domain-containing protein</fullName>
    </recommendedName>
</protein>
<dbReference type="EMBL" id="BMMU01000001">
    <property type="protein sequence ID" value="GGJ09412.1"/>
    <property type="molecule type" value="Genomic_DNA"/>
</dbReference>
<dbReference type="Gene3D" id="2.40.128.20">
    <property type="match status" value="1"/>
</dbReference>
<dbReference type="RefSeq" id="WP_189145322.1">
    <property type="nucleotide sequence ID" value="NZ_BAABER010000004.1"/>
</dbReference>
<dbReference type="Pfam" id="PF22036">
    <property type="entry name" value="MoaF_like"/>
    <property type="match status" value="1"/>
</dbReference>
<sequence>MSELTYAGKTFVFRVDNGVVFRNTYAADGTTLHYEALEGPAKGAEENVTLHTAEVAPGLFMLGWVEESGMTITHLMNLDALTVHAFWTYETGDGRVAELHTGVLEPA</sequence>
<name>A0A917KCR3_9ACTN</name>
<keyword evidence="3" id="KW-1185">Reference proteome</keyword>
<evidence type="ECO:0000313" key="2">
    <source>
        <dbReference type="EMBL" id="GGJ09412.1"/>
    </source>
</evidence>
<reference evidence="2" key="2">
    <citation type="submission" date="2020-09" db="EMBL/GenBank/DDBJ databases">
        <authorList>
            <person name="Sun Q."/>
            <person name="Zhou Y."/>
        </authorList>
    </citation>
    <scope>NUCLEOTIDE SEQUENCE</scope>
    <source>
        <strain evidence="2">CGMCC 4.7272</strain>
    </source>
</reference>
<feature type="domain" description="MoaF-like" evidence="1">
    <location>
        <begin position="7"/>
        <end position="94"/>
    </location>
</feature>
<dbReference type="InterPro" id="IPR053892">
    <property type="entry name" value="MoaF-like"/>
</dbReference>
<accession>A0A917KCR3</accession>
<evidence type="ECO:0000259" key="1">
    <source>
        <dbReference type="Pfam" id="PF22036"/>
    </source>
</evidence>
<dbReference type="InterPro" id="IPR012674">
    <property type="entry name" value="Calycin"/>
</dbReference>